<reference evidence="2" key="1">
    <citation type="submission" date="2009-07" db="EMBL/GenBank/DDBJ databases">
        <authorList>
            <person name="Weinstock G."/>
            <person name="Sodergren E."/>
            <person name="Clifton S."/>
            <person name="Fulton L."/>
            <person name="Fulton B."/>
            <person name="Courtney L."/>
            <person name="Fronick C."/>
            <person name="Harrison M."/>
            <person name="Strong C."/>
            <person name="Farmer C."/>
            <person name="Delahaunty K."/>
            <person name="Markovic C."/>
            <person name="Hall O."/>
            <person name="Minx P."/>
            <person name="Tomlinson C."/>
            <person name="Mitreva M."/>
            <person name="Nelson J."/>
            <person name="Hou S."/>
            <person name="Wollam A."/>
            <person name="Pepin K.H."/>
            <person name="Johnson M."/>
            <person name="Bhonagiri V."/>
            <person name="Nash W.E."/>
            <person name="Warren W."/>
            <person name="Chinwalla A."/>
            <person name="Mardis E.R."/>
            <person name="Wilson R.K."/>
        </authorList>
    </citation>
    <scope>NUCLEOTIDE SEQUENCE [LARGE SCALE GENOMIC DNA]</scope>
    <source>
        <strain evidence="2">DSM 14469</strain>
    </source>
</reference>
<keyword evidence="1" id="KW-0175">Coiled coil</keyword>
<proteinExistence type="predicted"/>
<keyword evidence="3" id="KW-1185">Reference proteome</keyword>
<dbReference type="OrthoDB" id="1957933at2"/>
<dbReference type="Proteomes" id="UP000005561">
    <property type="component" value="Unassembled WGS sequence"/>
</dbReference>
<feature type="coiled-coil region" evidence="1">
    <location>
        <begin position="7"/>
        <end position="41"/>
    </location>
</feature>
<sequence>MDIVTMIDQYKELLDRKDALADQTKENNKAIQEARDALAQAMIDAEMPKVSRNGFLYSLQDKTKYNKKACDDEEFFSVLEENGLGDLIKRTVDARTLSSAMAAAAEENDGVLPEEYEDYISVYQFYDIAKRKETNKTAKRAKQKEE</sequence>
<name>C6LFV5_9FIRM</name>
<gene>
    <name evidence="2" type="ORF">BRYFOR_07515</name>
</gene>
<evidence type="ECO:0000256" key="1">
    <source>
        <dbReference type="SAM" id="Coils"/>
    </source>
</evidence>
<dbReference type="AlphaFoldDB" id="C6LFV5"/>
<evidence type="ECO:0000313" key="2">
    <source>
        <dbReference type="EMBL" id="EET60319.1"/>
    </source>
</evidence>
<evidence type="ECO:0000313" key="3">
    <source>
        <dbReference type="Proteomes" id="UP000005561"/>
    </source>
</evidence>
<comment type="caution">
    <text evidence="2">The sequence shown here is derived from an EMBL/GenBank/DDBJ whole genome shotgun (WGS) entry which is preliminary data.</text>
</comment>
<dbReference type="Pfam" id="PF23984">
    <property type="entry name" value="DUF7307"/>
    <property type="match status" value="1"/>
</dbReference>
<dbReference type="EMBL" id="ACCL02000011">
    <property type="protein sequence ID" value="EET60319.1"/>
    <property type="molecule type" value="Genomic_DNA"/>
</dbReference>
<dbReference type="eggNOG" id="ENOG503374B">
    <property type="taxonomic scope" value="Bacteria"/>
</dbReference>
<organism evidence="2 3">
    <name type="scientific">Marvinbryantia formatexigens DSM 14469</name>
    <dbReference type="NCBI Taxonomy" id="478749"/>
    <lineage>
        <taxon>Bacteria</taxon>
        <taxon>Bacillati</taxon>
        <taxon>Bacillota</taxon>
        <taxon>Clostridia</taxon>
        <taxon>Lachnospirales</taxon>
        <taxon>Lachnospiraceae</taxon>
        <taxon>Marvinbryantia</taxon>
    </lineage>
</organism>
<dbReference type="STRING" id="168384.SAMN05660368_03664"/>
<accession>C6LFV5</accession>
<dbReference type="InterPro" id="IPR055731">
    <property type="entry name" value="Pam3_gp33-like"/>
</dbReference>
<dbReference type="RefSeq" id="WP_006862299.1">
    <property type="nucleotide sequence ID" value="NZ_ACCL02000011.1"/>
</dbReference>
<protein>
    <submittedName>
        <fullName evidence="2">Uncharacterized protein</fullName>
    </submittedName>
</protein>